<gene>
    <name evidence="1" type="ORF">MKZ38_007526</name>
</gene>
<reference evidence="1" key="1">
    <citation type="submission" date="2022-07" db="EMBL/GenBank/DDBJ databases">
        <title>Draft genome sequence of Zalerion maritima ATCC 34329, a (micro)plastics degrading marine fungus.</title>
        <authorList>
            <person name="Paco A."/>
            <person name="Goncalves M.F.M."/>
            <person name="Rocha-Santos T.A.P."/>
            <person name="Alves A."/>
        </authorList>
    </citation>
    <scope>NUCLEOTIDE SEQUENCE</scope>
    <source>
        <strain evidence="1">ATCC 34329</strain>
    </source>
</reference>
<dbReference type="EMBL" id="JAKWBI020000495">
    <property type="protein sequence ID" value="KAJ2894447.1"/>
    <property type="molecule type" value="Genomic_DNA"/>
</dbReference>
<protein>
    <submittedName>
        <fullName evidence="1">Uncharacterized protein</fullName>
    </submittedName>
</protein>
<keyword evidence="2" id="KW-1185">Reference proteome</keyword>
<proteinExistence type="predicted"/>
<comment type="caution">
    <text evidence="1">The sequence shown here is derived from an EMBL/GenBank/DDBJ whole genome shotgun (WGS) entry which is preliminary data.</text>
</comment>
<accession>A0AAD5RIC8</accession>
<evidence type="ECO:0000313" key="2">
    <source>
        <dbReference type="Proteomes" id="UP001201980"/>
    </source>
</evidence>
<dbReference type="Proteomes" id="UP001201980">
    <property type="component" value="Unassembled WGS sequence"/>
</dbReference>
<sequence length="125" mass="14013">MDGEGAALELGHMNELKSGSKCSSCQFIPLWLHPAFARQLEAKPDFFRWGVHQKTVVLLGSKVQVQNMGVISNIAEIAGPSFPQFCVSYRIWWSSLNFQVGRNITSMPLALLPRETNPLDRRVGR</sequence>
<organism evidence="1 2">
    <name type="scientific">Zalerion maritima</name>
    <dbReference type="NCBI Taxonomy" id="339359"/>
    <lineage>
        <taxon>Eukaryota</taxon>
        <taxon>Fungi</taxon>
        <taxon>Dikarya</taxon>
        <taxon>Ascomycota</taxon>
        <taxon>Pezizomycotina</taxon>
        <taxon>Sordariomycetes</taxon>
        <taxon>Lulworthiomycetidae</taxon>
        <taxon>Lulworthiales</taxon>
        <taxon>Lulworthiaceae</taxon>
        <taxon>Zalerion</taxon>
    </lineage>
</organism>
<name>A0AAD5RIC8_9PEZI</name>
<dbReference type="AlphaFoldDB" id="A0AAD5RIC8"/>
<evidence type="ECO:0000313" key="1">
    <source>
        <dbReference type="EMBL" id="KAJ2894447.1"/>
    </source>
</evidence>